<organism evidence="1 2">
    <name type="scientific">Serratia rubidaea</name>
    <name type="common">Serratia marinorubra</name>
    <dbReference type="NCBI Taxonomy" id="61652"/>
    <lineage>
        <taxon>Bacteria</taxon>
        <taxon>Pseudomonadati</taxon>
        <taxon>Pseudomonadota</taxon>
        <taxon>Gammaproteobacteria</taxon>
        <taxon>Enterobacterales</taxon>
        <taxon>Yersiniaceae</taxon>
        <taxon>Serratia</taxon>
    </lineage>
</organism>
<accession>A0A4U9HCL2</accession>
<gene>
    <name evidence="1" type="primary">cydD_1</name>
    <name evidence="1" type="ORF">NCTC12971_01939</name>
</gene>
<name>A0A4U9HCL2_SERRU</name>
<dbReference type="AlphaFoldDB" id="A0A4U9HCL2"/>
<reference evidence="1 2" key="1">
    <citation type="submission" date="2019-05" db="EMBL/GenBank/DDBJ databases">
        <authorList>
            <consortium name="Pathogen Informatics"/>
        </authorList>
    </citation>
    <scope>NUCLEOTIDE SEQUENCE [LARGE SCALE GENOMIC DNA]</scope>
    <source>
        <strain evidence="1 2">NCTC12971</strain>
    </source>
</reference>
<protein>
    <submittedName>
        <fullName evidence="1">ATP-binding/permease protein CydD</fullName>
    </submittedName>
</protein>
<dbReference type="EMBL" id="LR590463">
    <property type="protein sequence ID" value="VTP61427.1"/>
    <property type="molecule type" value="Genomic_DNA"/>
</dbReference>
<dbReference type="Proteomes" id="UP000307968">
    <property type="component" value="Chromosome"/>
</dbReference>
<evidence type="ECO:0000313" key="2">
    <source>
        <dbReference type="Proteomes" id="UP000307968"/>
    </source>
</evidence>
<keyword evidence="1" id="KW-0547">Nucleotide-binding</keyword>
<proteinExistence type="predicted"/>
<evidence type="ECO:0000313" key="1">
    <source>
        <dbReference type="EMBL" id="VTP61427.1"/>
    </source>
</evidence>
<dbReference type="InterPro" id="IPR027417">
    <property type="entry name" value="P-loop_NTPase"/>
</dbReference>
<dbReference type="GO" id="GO:0005524">
    <property type="term" value="F:ATP binding"/>
    <property type="evidence" value="ECO:0007669"/>
    <property type="project" value="UniProtKB-KW"/>
</dbReference>
<keyword evidence="1" id="KW-0067">ATP-binding</keyword>
<dbReference type="Gene3D" id="3.40.50.300">
    <property type="entry name" value="P-loop containing nucleotide triphosphate hydrolases"/>
    <property type="match status" value="1"/>
</dbReference>
<sequence length="49" mass="5478">MTHQLEDTEDFDQIWVMDNGKIVQQGDYASLSAQPGLFATLIAHRSGEL</sequence>
<dbReference type="SUPFAM" id="SSF52540">
    <property type="entry name" value="P-loop containing nucleoside triphosphate hydrolases"/>
    <property type="match status" value="1"/>
</dbReference>